<keyword evidence="2" id="KW-1185">Reference proteome</keyword>
<organism evidence="1 2">
    <name type="scientific">Racocetra fulgida</name>
    <dbReference type="NCBI Taxonomy" id="60492"/>
    <lineage>
        <taxon>Eukaryota</taxon>
        <taxon>Fungi</taxon>
        <taxon>Fungi incertae sedis</taxon>
        <taxon>Mucoromycota</taxon>
        <taxon>Glomeromycotina</taxon>
        <taxon>Glomeromycetes</taxon>
        <taxon>Diversisporales</taxon>
        <taxon>Gigasporaceae</taxon>
        <taxon>Racocetra</taxon>
    </lineage>
</organism>
<feature type="non-terminal residue" evidence="1">
    <location>
        <position position="57"/>
    </location>
</feature>
<accession>A0A9N9IE17</accession>
<evidence type="ECO:0000313" key="1">
    <source>
        <dbReference type="EMBL" id="CAG8730998.1"/>
    </source>
</evidence>
<protein>
    <submittedName>
        <fullName evidence="1">4549_t:CDS:1</fullName>
    </submittedName>
</protein>
<dbReference type="Proteomes" id="UP000789396">
    <property type="component" value="Unassembled WGS sequence"/>
</dbReference>
<feature type="non-terminal residue" evidence="1">
    <location>
        <position position="1"/>
    </location>
</feature>
<name>A0A9N9IE17_9GLOM</name>
<reference evidence="1" key="1">
    <citation type="submission" date="2021-06" db="EMBL/GenBank/DDBJ databases">
        <authorList>
            <person name="Kallberg Y."/>
            <person name="Tangrot J."/>
            <person name="Rosling A."/>
        </authorList>
    </citation>
    <scope>NUCLEOTIDE SEQUENCE</scope>
    <source>
        <strain evidence="1">IN212</strain>
    </source>
</reference>
<proteinExistence type="predicted"/>
<sequence length="57" mass="5826">NATVGSQGVLQAVYNLSDGTGTWYQCADIQVINATTASSVAIAMVSPHIGIITIFVG</sequence>
<dbReference type="AlphaFoldDB" id="A0A9N9IE17"/>
<evidence type="ECO:0000313" key="2">
    <source>
        <dbReference type="Proteomes" id="UP000789396"/>
    </source>
</evidence>
<dbReference type="EMBL" id="CAJVPZ010028308">
    <property type="protein sequence ID" value="CAG8730998.1"/>
    <property type="molecule type" value="Genomic_DNA"/>
</dbReference>
<gene>
    <name evidence="1" type="ORF">RFULGI_LOCUS12130</name>
</gene>
<comment type="caution">
    <text evidence="1">The sequence shown here is derived from an EMBL/GenBank/DDBJ whole genome shotgun (WGS) entry which is preliminary data.</text>
</comment>
<dbReference type="OrthoDB" id="2146436at2759"/>